<dbReference type="OrthoDB" id="2454603at2"/>
<evidence type="ECO:0000313" key="1">
    <source>
        <dbReference type="EMBL" id="RDW17634.1"/>
    </source>
</evidence>
<dbReference type="AlphaFoldDB" id="A0A3D8PNT5"/>
<keyword evidence="2" id="KW-1185">Reference proteome</keyword>
<proteinExistence type="predicted"/>
<accession>A0A3D8PNT5</accession>
<comment type="caution">
    <text evidence="1">The sequence shown here is derived from an EMBL/GenBank/DDBJ whole genome shotgun (WGS) entry which is preliminary data.</text>
</comment>
<evidence type="ECO:0000313" key="2">
    <source>
        <dbReference type="Proteomes" id="UP000257143"/>
    </source>
</evidence>
<sequence>MLLAESPSLNKIIMDTLKPLNVPVASMRYNQTADTYIVFLIYNEAPELNADDVEIITKYFIQMDVFSSGNFTKLVKDVVRLMKNAGFGRMFASETYDEDMKKFRKIMRFNYETKIEEEV</sequence>
<dbReference type="EMBL" id="PIOC01000019">
    <property type="protein sequence ID" value="RDW17634.1"/>
    <property type="molecule type" value="Genomic_DNA"/>
</dbReference>
<reference evidence="2" key="1">
    <citation type="submission" date="2017-11" db="EMBL/GenBank/DDBJ databases">
        <authorList>
            <person name="Zhu W."/>
        </authorList>
    </citation>
    <scope>NUCLEOTIDE SEQUENCE [LARGE SCALE GENOMIC DNA]</scope>
    <source>
        <strain evidence="2">CAU 1183</strain>
    </source>
</reference>
<dbReference type="RefSeq" id="WP_115773882.1">
    <property type="nucleotide sequence ID" value="NZ_PIOC01000019.1"/>
</dbReference>
<gene>
    <name evidence="1" type="ORF">CWR48_14060</name>
</gene>
<evidence type="ECO:0008006" key="3">
    <source>
        <dbReference type="Google" id="ProtNLM"/>
    </source>
</evidence>
<name>A0A3D8PNT5_9BACI</name>
<protein>
    <recommendedName>
        <fullName evidence="3">DUF3168 domain-containing protein</fullName>
    </recommendedName>
</protein>
<organism evidence="1 2">
    <name type="scientific">Oceanobacillus arenosus</name>
    <dbReference type="NCBI Taxonomy" id="1229153"/>
    <lineage>
        <taxon>Bacteria</taxon>
        <taxon>Bacillati</taxon>
        <taxon>Bacillota</taxon>
        <taxon>Bacilli</taxon>
        <taxon>Bacillales</taxon>
        <taxon>Bacillaceae</taxon>
        <taxon>Oceanobacillus</taxon>
    </lineage>
</organism>
<dbReference type="Proteomes" id="UP000257143">
    <property type="component" value="Unassembled WGS sequence"/>
</dbReference>